<feature type="region of interest" description="Disordered" evidence="1">
    <location>
        <begin position="67"/>
        <end position="108"/>
    </location>
</feature>
<evidence type="ECO:0000256" key="1">
    <source>
        <dbReference type="SAM" id="MobiDB-lite"/>
    </source>
</evidence>
<evidence type="ECO:0000313" key="2">
    <source>
        <dbReference type="EMBL" id="GAA2920867.1"/>
    </source>
</evidence>
<comment type="caution">
    <text evidence="2">The sequence shown here is derived from an EMBL/GenBank/DDBJ whole genome shotgun (WGS) entry which is preliminary data.</text>
</comment>
<protein>
    <submittedName>
        <fullName evidence="2">Uncharacterized protein</fullName>
    </submittedName>
</protein>
<organism evidence="2 3">
    <name type="scientific">Streptomyces thioluteus</name>
    <dbReference type="NCBI Taxonomy" id="66431"/>
    <lineage>
        <taxon>Bacteria</taxon>
        <taxon>Bacillati</taxon>
        <taxon>Actinomycetota</taxon>
        <taxon>Actinomycetes</taxon>
        <taxon>Kitasatosporales</taxon>
        <taxon>Streptomycetaceae</taxon>
        <taxon>Streptomyces</taxon>
    </lineage>
</organism>
<name>A0ABN3WN68_STRTU</name>
<keyword evidence="3" id="KW-1185">Reference proteome</keyword>
<accession>A0ABN3WN68</accession>
<dbReference type="Proteomes" id="UP001501102">
    <property type="component" value="Unassembled WGS sequence"/>
</dbReference>
<sequence length="195" mass="20996">MRLSPEGEAEVVWGRRLDPARMEVLSIPLPSSGRRWGEVVLHDGVPHGERVTAAGAVLPGLRRDRAVGPVPRCRPGSSSWRPPPRPTGTPWSGWPRTRGSPPRTGRPRCGCCAARARRAGCPATEGDGEHLDPHDHSEPGHPGPLGHRTAGSGLLWVPERECGIAAPAGLVRGLLDGWVADSPDTREWRDLEEVC</sequence>
<evidence type="ECO:0000313" key="3">
    <source>
        <dbReference type="Proteomes" id="UP001501102"/>
    </source>
</evidence>
<proteinExistence type="predicted"/>
<gene>
    <name evidence="2" type="ORF">GCM10020221_16330</name>
</gene>
<feature type="region of interest" description="Disordered" evidence="1">
    <location>
        <begin position="122"/>
        <end position="147"/>
    </location>
</feature>
<dbReference type="EMBL" id="BAAAXZ010000062">
    <property type="protein sequence ID" value="GAA2920867.1"/>
    <property type="molecule type" value="Genomic_DNA"/>
</dbReference>
<feature type="compositionally biased region" description="Basic and acidic residues" evidence="1">
    <location>
        <begin position="127"/>
        <end position="139"/>
    </location>
</feature>
<feature type="compositionally biased region" description="Low complexity" evidence="1">
    <location>
        <begin position="88"/>
        <end position="103"/>
    </location>
</feature>
<reference evidence="2 3" key="1">
    <citation type="journal article" date="2019" name="Int. J. Syst. Evol. Microbiol.">
        <title>The Global Catalogue of Microorganisms (GCM) 10K type strain sequencing project: providing services to taxonomists for standard genome sequencing and annotation.</title>
        <authorList>
            <consortium name="The Broad Institute Genomics Platform"/>
            <consortium name="The Broad Institute Genome Sequencing Center for Infectious Disease"/>
            <person name="Wu L."/>
            <person name="Ma J."/>
        </authorList>
    </citation>
    <scope>NUCLEOTIDE SEQUENCE [LARGE SCALE GENOMIC DNA]</scope>
    <source>
        <strain evidence="2 3">JCM 4087</strain>
    </source>
</reference>